<keyword evidence="3" id="KW-1185">Reference proteome</keyword>
<accession>A0ABP6EF04</accession>
<reference evidence="3" key="1">
    <citation type="journal article" date="2019" name="Int. J. Syst. Evol. Microbiol.">
        <title>The Global Catalogue of Microorganisms (GCM) 10K type strain sequencing project: providing services to taxonomists for standard genome sequencing and annotation.</title>
        <authorList>
            <consortium name="The Broad Institute Genomics Platform"/>
            <consortium name="The Broad Institute Genome Sequencing Center for Infectious Disease"/>
            <person name="Wu L."/>
            <person name="Ma J."/>
        </authorList>
    </citation>
    <scope>NUCLEOTIDE SEQUENCE [LARGE SCALE GENOMIC DNA]</scope>
    <source>
        <strain evidence="3">JCM 6835</strain>
    </source>
</reference>
<dbReference type="Proteomes" id="UP001501666">
    <property type="component" value="Unassembled WGS sequence"/>
</dbReference>
<dbReference type="EMBL" id="BAAATE010000009">
    <property type="protein sequence ID" value="GAA2663810.1"/>
    <property type="molecule type" value="Genomic_DNA"/>
</dbReference>
<proteinExistence type="predicted"/>
<name>A0ABP6EF04_9ACTN</name>
<protein>
    <submittedName>
        <fullName evidence="2">Uncharacterized protein</fullName>
    </submittedName>
</protein>
<evidence type="ECO:0000313" key="3">
    <source>
        <dbReference type="Proteomes" id="UP001501666"/>
    </source>
</evidence>
<feature type="region of interest" description="Disordered" evidence="1">
    <location>
        <begin position="40"/>
        <end position="109"/>
    </location>
</feature>
<evidence type="ECO:0000256" key="1">
    <source>
        <dbReference type="SAM" id="MobiDB-lite"/>
    </source>
</evidence>
<comment type="caution">
    <text evidence="2">The sequence shown here is derived from an EMBL/GenBank/DDBJ whole genome shotgun (WGS) entry which is preliminary data.</text>
</comment>
<organism evidence="2 3">
    <name type="scientific">Nonomuraea recticatena</name>
    <dbReference type="NCBI Taxonomy" id="46178"/>
    <lineage>
        <taxon>Bacteria</taxon>
        <taxon>Bacillati</taxon>
        <taxon>Actinomycetota</taxon>
        <taxon>Actinomycetes</taxon>
        <taxon>Streptosporangiales</taxon>
        <taxon>Streptosporangiaceae</taxon>
        <taxon>Nonomuraea</taxon>
    </lineage>
</organism>
<sequence length="109" mass="12104">MEEVWHTRTNRTALAVAPDPRRVLIVRHPEDRDQALVPLVPYGSSDHPSPEALARTTEGIRTERRQPISGSQSSPQRSARRSTRRRPALESRAGAVITHPGTQKAPTIT</sequence>
<feature type="compositionally biased region" description="Polar residues" evidence="1">
    <location>
        <begin position="100"/>
        <end position="109"/>
    </location>
</feature>
<gene>
    <name evidence="2" type="ORF">GCM10010412_038710</name>
</gene>
<feature type="compositionally biased region" description="Low complexity" evidence="1">
    <location>
        <begin position="67"/>
        <end position="77"/>
    </location>
</feature>
<evidence type="ECO:0000313" key="2">
    <source>
        <dbReference type="EMBL" id="GAA2663810.1"/>
    </source>
</evidence>